<name>A0A4Q6XWP6_9SPHN</name>
<feature type="domain" description="Type VII secretion system protein EssD-like" evidence="1">
    <location>
        <begin position="230"/>
        <end position="362"/>
    </location>
</feature>
<evidence type="ECO:0000259" key="1">
    <source>
        <dbReference type="Pfam" id="PF13930"/>
    </source>
</evidence>
<reference evidence="2 3" key="1">
    <citation type="submission" date="2019-02" db="EMBL/GenBank/DDBJ databases">
        <authorList>
            <person name="Li Y."/>
        </authorList>
    </citation>
    <scope>NUCLEOTIDE SEQUENCE [LARGE SCALE GENOMIC DNA]</scope>
    <source>
        <strain evidence="2 3">3-7</strain>
    </source>
</reference>
<accession>A0A4Q6XWP6</accession>
<organism evidence="2 3">
    <name type="scientific">Sphingomonas populi</name>
    <dbReference type="NCBI Taxonomy" id="2484750"/>
    <lineage>
        <taxon>Bacteria</taxon>
        <taxon>Pseudomonadati</taxon>
        <taxon>Pseudomonadota</taxon>
        <taxon>Alphaproteobacteria</taxon>
        <taxon>Sphingomonadales</taxon>
        <taxon>Sphingomonadaceae</taxon>
        <taxon>Sphingomonas</taxon>
    </lineage>
</organism>
<dbReference type="InterPro" id="IPR044927">
    <property type="entry name" value="Endonuclea_NS_2"/>
</dbReference>
<evidence type="ECO:0000313" key="2">
    <source>
        <dbReference type="EMBL" id="RZF65153.1"/>
    </source>
</evidence>
<gene>
    <name evidence="2" type="ORF">EWE75_07220</name>
</gene>
<proteinExistence type="predicted"/>
<dbReference type="EMBL" id="SGIS01000008">
    <property type="protein sequence ID" value="RZF65153.1"/>
    <property type="molecule type" value="Genomic_DNA"/>
</dbReference>
<dbReference type="InterPro" id="IPR049802">
    <property type="entry name" value="RhsC-like_FIX"/>
</dbReference>
<dbReference type="OrthoDB" id="7182479at2"/>
<dbReference type="CDD" id="cd20746">
    <property type="entry name" value="FIX_Ntox15_NUC_DUF4112_RhsA-like"/>
    <property type="match status" value="1"/>
</dbReference>
<sequence>MSVEATSTAGVGGSSAGVSTSANLAAGLLAANRPGGALDAPALAAAVKAQTGGDAAKGATLTAALEAQMTPVERGQFAAALQPDSQEGIGSFFDGAVKGDFSGNTSWSATAGQVAMGFVPIAGQIADIRDTAHAVGQIWNGESGGWTNLAASAVGFIPGLGDAAKGLIRGGEKVADAGADIAKGAARHTDDVAGAVAKHGDEAAQAAEKASVKRFSTAAEFNASANHALPSTRYEYGSYAYTTDAKGRVSTAEGTIGLSATGRNDNALQSQIGHEGRSSDVGFHLIADRFGGQTNRLNVVPGNGKPIGDGLPNLNTGAYKRFENTVAEIAAQPGNKVEVKIEAKYDSANASTRPDDFVASYRVNDGKWRTQSFVNK</sequence>
<keyword evidence="3" id="KW-1185">Reference proteome</keyword>
<evidence type="ECO:0000313" key="3">
    <source>
        <dbReference type="Proteomes" id="UP000292085"/>
    </source>
</evidence>
<dbReference type="Proteomes" id="UP000292085">
    <property type="component" value="Unassembled WGS sequence"/>
</dbReference>
<protein>
    <recommendedName>
        <fullName evidence="1">Type VII secretion system protein EssD-like domain-containing protein</fullName>
    </recommendedName>
</protein>
<dbReference type="RefSeq" id="WP_130155986.1">
    <property type="nucleotide sequence ID" value="NZ_SGIS01000008.1"/>
</dbReference>
<comment type="caution">
    <text evidence="2">The sequence shown here is derived from an EMBL/GenBank/DDBJ whole genome shotgun (WGS) entry which is preliminary data.</text>
</comment>
<dbReference type="InterPro" id="IPR044929">
    <property type="entry name" value="DNA/RNA_non-sp_Endonuclease_sf"/>
</dbReference>
<dbReference type="Pfam" id="PF13930">
    <property type="entry name" value="Endonuclea_NS_2"/>
    <property type="match status" value="1"/>
</dbReference>
<dbReference type="Gene3D" id="3.40.570.10">
    <property type="entry name" value="Extracellular Endonuclease, subunit A"/>
    <property type="match status" value="1"/>
</dbReference>
<dbReference type="AlphaFoldDB" id="A0A4Q6XWP6"/>